<keyword evidence="2" id="KW-1185">Reference proteome</keyword>
<evidence type="ECO:0000313" key="2">
    <source>
        <dbReference type="Proteomes" id="UP000053097"/>
    </source>
</evidence>
<evidence type="ECO:0000313" key="1">
    <source>
        <dbReference type="EMBL" id="EZA60565.1"/>
    </source>
</evidence>
<sequence length="74" mass="8751">MPLKMVLKKTNAGWQEEEEEIGQQKEEKIICWVEEARQLYKEMTDEIGNVEDKELGTIEENWKKLKKSAERLGI</sequence>
<proteinExistence type="predicted"/>
<reference evidence="1 2" key="1">
    <citation type="journal article" date="2014" name="Curr. Biol.">
        <title>The genome of the clonal raider ant Cerapachys biroi.</title>
        <authorList>
            <person name="Oxley P.R."/>
            <person name="Ji L."/>
            <person name="Fetter-Pruneda I."/>
            <person name="McKenzie S.K."/>
            <person name="Li C."/>
            <person name="Hu H."/>
            <person name="Zhang G."/>
            <person name="Kronauer D.J."/>
        </authorList>
    </citation>
    <scope>NUCLEOTIDE SEQUENCE [LARGE SCALE GENOMIC DNA]</scope>
</reference>
<dbReference type="Proteomes" id="UP000053097">
    <property type="component" value="Unassembled WGS sequence"/>
</dbReference>
<accession>A0A026WWW2</accession>
<name>A0A026WWW2_OOCBI</name>
<dbReference type="AlphaFoldDB" id="A0A026WWW2"/>
<gene>
    <name evidence="1" type="ORF">X777_14591</name>
</gene>
<protein>
    <submittedName>
        <fullName evidence="1">Uncharacterized protein</fullName>
    </submittedName>
</protein>
<dbReference type="EMBL" id="KK107077">
    <property type="protein sequence ID" value="EZA60565.1"/>
    <property type="molecule type" value="Genomic_DNA"/>
</dbReference>
<organism evidence="1 2">
    <name type="scientific">Ooceraea biroi</name>
    <name type="common">Clonal raider ant</name>
    <name type="synonym">Cerapachys biroi</name>
    <dbReference type="NCBI Taxonomy" id="2015173"/>
    <lineage>
        <taxon>Eukaryota</taxon>
        <taxon>Metazoa</taxon>
        <taxon>Ecdysozoa</taxon>
        <taxon>Arthropoda</taxon>
        <taxon>Hexapoda</taxon>
        <taxon>Insecta</taxon>
        <taxon>Pterygota</taxon>
        <taxon>Neoptera</taxon>
        <taxon>Endopterygota</taxon>
        <taxon>Hymenoptera</taxon>
        <taxon>Apocrita</taxon>
        <taxon>Aculeata</taxon>
        <taxon>Formicoidea</taxon>
        <taxon>Formicidae</taxon>
        <taxon>Dorylinae</taxon>
        <taxon>Ooceraea</taxon>
    </lineage>
</organism>